<comment type="subcellular location">
    <subcellularLocation>
        <location evidence="1">Cytoplasm</location>
        <location evidence="1">Cytoskeleton</location>
        <location evidence="1">Microtubule organizing center</location>
        <location evidence="1">Centrosome</location>
    </subcellularLocation>
    <subcellularLocation>
        <location evidence="2">Cytoplasm</location>
        <location evidence="2">Cytoskeleton</location>
        <location evidence="2">Spindle pole</location>
    </subcellularLocation>
</comment>
<dbReference type="SUPFAM" id="SSF81296">
    <property type="entry name" value="E set domains"/>
    <property type="match status" value="1"/>
</dbReference>
<evidence type="ECO:0000313" key="16">
    <source>
        <dbReference type="Proteomes" id="UP000515129"/>
    </source>
</evidence>
<keyword evidence="11" id="KW-0446">Lipid-binding</keyword>
<dbReference type="GO" id="GO:0000922">
    <property type="term" value="C:spindle pole"/>
    <property type="evidence" value="ECO:0007669"/>
    <property type="project" value="UniProtKB-SubCell"/>
</dbReference>
<dbReference type="GO" id="GO:0008289">
    <property type="term" value="F:lipid binding"/>
    <property type="evidence" value="ECO:0007669"/>
    <property type="project" value="UniProtKB-KW"/>
</dbReference>
<protein>
    <recommendedName>
        <fullName evidence="4">Protein unc-119 homolog A</fullName>
    </recommendedName>
</protein>
<keyword evidence="10" id="KW-0653">Protein transport</keyword>
<evidence type="ECO:0000256" key="6">
    <source>
        <dbReference type="ARBA" id="ARBA00022490"/>
    </source>
</evidence>
<dbReference type="OrthoDB" id="10248777at2759"/>
<dbReference type="PANTHER" id="PTHR12951:SF5">
    <property type="entry name" value="PROTEIN UNC-119 HOMOLOG A"/>
    <property type="match status" value="1"/>
</dbReference>
<dbReference type="InterPro" id="IPR014756">
    <property type="entry name" value="Ig_E-set"/>
</dbReference>
<evidence type="ECO:0000256" key="8">
    <source>
        <dbReference type="ARBA" id="ARBA00022583"/>
    </source>
</evidence>
<comment type="function">
    <text evidence="14">Involved in synaptic functions in photoreceptor cells, the signal transduction in immune cells as a Src family kinase activator, endosome recycling, the uptake of bacteria and endocytosis, protein trafficking in sensory neurons and as lipid-binding chaperone with specificity for a diverse subset of myristoylated proteins. Specifically binds the myristoyl moiety of a subset of N-terminally myristoylated proteins and is required for their localization. Binds myristoylated GNAT1 and is required for G-protein localization and trafficking in sensory neurons. Probably plays a role in trafficking proteins in photoreceptor cells. Plays important roles in mediating Src family kinase signals for the completion of cytokinesis via RAB11A.</text>
</comment>
<dbReference type="GO" id="GO:1900186">
    <property type="term" value="P:negative regulation of clathrin-dependent endocytosis"/>
    <property type="evidence" value="ECO:0007669"/>
    <property type="project" value="TreeGrafter"/>
</dbReference>
<evidence type="ECO:0000256" key="10">
    <source>
        <dbReference type="ARBA" id="ARBA00022927"/>
    </source>
</evidence>
<dbReference type="Pfam" id="PF05351">
    <property type="entry name" value="GMP_PDE_delta"/>
    <property type="match status" value="1"/>
</dbReference>
<evidence type="ECO:0000256" key="14">
    <source>
        <dbReference type="ARBA" id="ARBA00045349"/>
    </source>
</evidence>
<accession>A0A6P6NZ47</accession>
<dbReference type="Gene3D" id="2.70.50.40">
    <property type="entry name" value="GMP phosphodiesterase, delta subunit"/>
    <property type="match status" value="1"/>
</dbReference>
<keyword evidence="7" id="KW-0597">Phosphoprotein</keyword>
<dbReference type="GO" id="GO:0006897">
    <property type="term" value="P:endocytosis"/>
    <property type="evidence" value="ECO:0007669"/>
    <property type="project" value="UniProtKB-KW"/>
</dbReference>
<dbReference type="CTD" id="566824"/>
<evidence type="ECO:0000256" key="7">
    <source>
        <dbReference type="ARBA" id="ARBA00022553"/>
    </source>
</evidence>
<proteinExistence type="inferred from homology"/>
<dbReference type="GO" id="GO:0007399">
    <property type="term" value="P:nervous system development"/>
    <property type="evidence" value="ECO:0007669"/>
    <property type="project" value="UniProtKB-ARBA"/>
</dbReference>
<gene>
    <name evidence="17" type="primary">unc119a1</name>
</gene>
<organism evidence="16 17">
    <name type="scientific">Carassius auratus</name>
    <name type="common">Goldfish</name>
    <dbReference type="NCBI Taxonomy" id="7957"/>
    <lineage>
        <taxon>Eukaryota</taxon>
        <taxon>Metazoa</taxon>
        <taxon>Chordata</taxon>
        <taxon>Craniata</taxon>
        <taxon>Vertebrata</taxon>
        <taxon>Euteleostomi</taxon>
        <taxon>Actinopterygii</taxon>
        <taxon>Neopterygii</taxon>
        <taxon>Teleostei</taxon>
        <taxon>Ostariophysi</taxon>
        <taxon>Cypriniformes</taxon>
        <taxon>Cyprinidae</taxon>
        <taxon>Cyprininae</taxon>
        <taxon>Carassius</taxon>
    </lineage>
</organism>
<keyword evidence="13" id="KW-0844">Vision</keyword>
<evidence type="ECO:0000256" key="11">
    <source>
        <dbReference type="ARBA" id="ARBA00023121"/>
    </source>
</evidence>
<feature type="domain" description="GMP phosphodiesterase delta subunit" evidence="15">
    <location>
        <begin position="45"/>
        <end position="200"/>
    </location>
</feature>
<evidence type="ECO:0000256" key="1">
    <source>
        <dbReference type="ARBA" id="ARBA00004300"/>
    </source>
</evidence>
<comment type="similarity">
    <text evidence="3">Belongs to the PDE6D/unc-119 family.</text>
</comment>
<dbReference type="GO" id="GO:2001287">
    <property type="term" value="P:negative regulation of caveolin-mediated endocytosis"/>
    <property type="evidence" value="ECO:0007669"/>
    <property type="project" value="TreeGrafter"/>
</dbReference>
<dbReference type="GO" id="GO:0042953">
    <property type="term" value="P:lipoprotein transport"/>
    <property type="evidence" value="ECO:0007669"/>
    <property type="project" value="TreeGrafter"/>
</dbReference>
<evidence type="ECO:0000256" key="2">
    <source>
        <dbReference type="ARBA" id="ARBA00004647"/>
    </source>
</evidence>
<dbReference type="InterPro" id="IPR037036">
    <property type="entry name" value="PDED_dom_sf"/>
</dbReference>
<keyword evidence="9" id="KW-0716">Sensory transduction</keyword>
<dbReference type="InterPro" id="IPR008015">
    <property type="entry name" value="PDED_dom"/>
</dbReference>
<dbReference type="Proteomes" id="UP000515129">
    <property type="component" value="Unplaced"/>
</dbReference>
<keyword evidence="16" id="KW-1185">Reference proteome</keyword>
<reference evidence="17" key="1">
    <citation type="submission" date="2025-08" db="UniProtKB">
        <authorList>
            <consortium name="RefSeq"/>
        </authorList>
    </citation>
    <scope>IDENTIFICATION</scope>
    <source>
        <strain evidence="17">Wakin</strain>
        <tissue evidence="17">Muscle</tissue>
    </source>
</reference>
<evidence type="ECO:0000259" key="15">
    <source>
        <dbReference type="Pfam" id="PF05351"/>
    </source>
</evidence>
<dbReference type="GO" id="GO:0051233">
    <property type="term" value="C:spindle midzone"/>
    <property type="evidence" value="ECO:0007669"/>
    <property type="project" value="TreeGrafter"/>
</dbReference>
<keyword evidence="6" id="KW-0963">Cytoplasm</keyword>
<keyword evidence="8" id="KW-0254">Endocytosis</keyword>
<dbReference type="GO" id="GO:0000281">
    <property type="term" value="P:mitotic cytokinesis"/>
    <property type="evidence" value="ECO:0007669"/>
    <property type="project" value="TreeGrafter"/>
</dbReference>
<evidence type="ECO:0000256" key="12">
    <source>
        <dbReference type="ARBA" id="ARBA00023212"/>
    </source>
</evidence>
<keyword evidence="12" id="KW-0206">Cytoskeleton</keyword>
<sequence length="204" mass="23499">MKVKQGCDAGVPCTTEEVLLKSTEITPEDVLGLQKITDNYLCGPEQNIHKIDFTRFKIRDMETGTVLFEITKPPTTESGEGRTDFDQNAGRFVRYQFTPAFLRLRQVGATVEFTVGDVPINNFRMIERHYFRGQLLKSFDFEFGFCIPSSKNTCEHIYEFPPLSEDIMREMILHPYETQSDSFYFVDNKLVMHSKADYSYNGGP</sequence>
<dbReference type="AlphaFoldDB" id="A0A6P6NZ47"/>
<evidence type="ECO:0000313" key="17">
    <source>
        <dbReference type="RefSeq" id="XP_026113938.1"/>
    </source>
</evidence>
<dbReference type="GO" id="GO:0005813">
    <property type="term" value="C:centrosome"/>
    <property type="evidence" value="ECO:0007669"/>
    <property type="project" value="UniProtKB-SubCell"/>
</dbReference>
<evidence type="ECO:0000256" key="4">
    <source>
        <dbReference type="ARBA" id="ARBA00020727"/>
    </source>
</evidence>
<dbReference type="InterPro" id="IPR051519">
    <property type="entry name" value="PDE6D_unc-119_myristoyl-bd"/>
</dbReference>
<dbReference type="RefSeq" id="XP_026113938.1">
    <property type="nucleotide sequence ID" value="XM_026258153.1"/>
</dbReference>
<evidence type="ECO:0000256" key="3">
    <source>
        <dbReference type="ARBA" id="ARBA00008102"/>
    </source>
</evidence>
<dbReference type="GO" id="GO:0007601">
    <property type="term" value="P:visual perception"/>
    <property type="evidence" value="ECO:0007669"/>
    <property type="project" value="UniProtKB-KW"/>
</dbReference>
<dbReference type="KEGG" id="caua:113092546"/>
<evidence type="ECO:0000256" key="5">
    <source>
        <dbReference type="ARBA" id="ARBA00022448"/>
    </source>
</evidence>
<dbReference type="PANTHER" id="PTHR12951">
    <property type="entry name" value="RETINAL PROTEIN 4"/>
    <property type="match status" value="1"/>
</dbReference>
<dbReference type="FunFam" id="2.70.50.40:FF:000001">
    <property type="entry name" value="protein unc-119 homolog A"/>
    <property type="match status" value="1"/>
</dbReference>
<evidence type="ECO:0000256" key="9">
    <source>
        <dbReference type="ARBA" id="ARBA00022606"/>
    </source>
</evidence>
<dbReference type="GO" id="GO:0045171">
    <property type="term" value="C:intercellular bridge"/>
    <property type="evidence" value="ECO:0007669"/>
    <property type="project" value="TreeGrafter"/>
</dbReference>
<evidence type="ECO:0000256" key="13">
    <source>
        <dbReference type="ARBA" id="ARBA00023305"/>
    </source>
</evidence>
<name>A0A6P6NZ47_CARAU</name>
<keyword evidence="5" id="KW-0813">Transport</keyword>